<evidence type="ECO:0000313" key="9">
    <source>
        <dbReference type="EMBL" id="KAK9817815.1"/>
    </source>
</evidence>
<feature type="domain" description="Amino acid transporter transmembrane" evidence="8">
    <location>
        <begin position="98"/>
        <end position="464"/>
    </location>
</feature>
<keyword evidence="4 7" id="KW-1133">Transmembrane helix</keyword>
<dbReference type="Pfam" id="PF01490">
    <property type="entry name" value="Aa_trans"/>
    <property type="match status" value="1"/>
</dbReference>
<dbReference type="GO" id="GO:0016020">
    <property type="term" value="C:membrane"/>
    <property type="evidence" value="ECO:0007669"/>
    <property type="project" value="UniProtKB-SubCell"/>
</dbReference>
<keyword evidence="10" id="KW-1185">Reference proteome</keyword>
<feature type="transmembrane region" description="Helical" evidence="7">
    <location>
        <begin position="377"/>
        <end position="399"/>
    </location>
</feature>
<evidence type="ECO:0000256" key="6">
    <source>
        <dbReference type="SAM" id="MobiDB-lite"/>
    </source>
</evidence>
<evidence type="ECO:0000259" key="8">
    <source>
        <dbReference type="Pfam" id="PF01490"/>
    </source>
</evidence>
<feature type="transmembrane region" description="Helical" evidence="7">
    <location>
        <begin position="488"/>
        <end position="514"/>
    </location>
</feature>
<evidence type="ECO:0000256" key="1">
    <source>
        <dbReference type="ARBA" id="ARBA00004141"/>
    </source>
</evidence>
<protein>
    <recommendedName>
        <fullName evidence="8">Amino acid transporter transmembrane domain-containing protein</fullName>
    </recommendedName>
</protein>
<dbReference type="PANTHER" id="PTHR22950">
    <property type="entry name" value="AMINO ACID TRANSPORTER"/>
    <property type="match status" value="1"/>
</dbReference>
<comment type="caution">
    <text evidence="9">The sequence shown here is derived from an EMBL/GenBank/DDBJ whole genome shotgun (WGS) entry which is preliminary data.</text>
</comment>
<dbReference type="EMBL" id="JALJOR010000004">
    <property type="protein sequence ID" value="KAK9817815.1"/>
    <property type="molecule type" value="Genomic_DNA"/>
</dbReference>
<dbReference type="InterPro" id="IPR013057">
    <property type="entry name" value="AA_transpt_TM"/>
</dbReference>
<evidence type="ECO:0000256" key="2">
    <source>
        <dbReference type="ARBA" id="ARBA00022692"/>
    </source>
</evidence>
<feature type="transmembrane region" description="Helical" evidence="7">
    <location>
        <begin position="327"/>
        <end position="353"/>
    </location>
</feature>
<dbReference type="GO" id="GO:0015179">
    <property type="term" value="F:L-amino acid transmembrane transporter activity"/>
    <property type="evidence" value="ECO:0007669"/>
    <property type="project" value="TreeGrafter"/>
</dbReference>
<evidence type="ECO:0000256" key="7">
    <source>
        <dbReference type="SAM" id="Phobius"/>
    </source>
</evidence>
<keyword evidence="3" id="KW-0813">Transport</keyword>
<feature type="compositionally biased region" description="Polar residues" evidence="6">
    <location>
        <begin position="16"/>
        <end position="29"/>
    </location>
</feature>
<accession>A0AAW1Q676</accession>
<feature type="transmembrane region" description="Helical" evidence="7">
    <location>
        <begin position="132"/>
        <end position="154"/>
    </location>
</feature>
<organism evidence="9 10">
    <name type="scientific">[Myrmecia] bisecta</name>
    <dbReference type="NCBI Taxonomy" id="41462"/>
    <lineage>
        <taxon>Eukaryota</taxon>
        <taxon>Viridiplantae</taxon>
        <taxon>Chlorophyta</taxon>
        <taxon>core chlorophytes</taxon>
        <taxon>Trebouxiophyceae</taxon>
        <taxon>Trebouxiales</taxon>
        <taxon>Trebouxiaceae</taxon>
        <taxon>Myrmecia</taxon>
    </lineage>
</organism>
<name>A0AAW1Q676_9CHLO</name>
<proteinExistence type="predicted"/>
<keyword evidence="2 7" id="KW-0812">Transmembrane</keyword>
<dbReference type="PANTHER" id="PTHR22950:SF515">
    <property type="entry name" value="AMINO ACID TRANSPORTER AVT6E"/>
    <property type="match status" value="1"/>
</dbReference>
<dbReference type="Proteomes" id="UP001489004">
    <property type="component" value="Unassembled WGS sequence"/>
</dbReference>
<feature type="transmembrane region" description="Helical" evidence="7">
    <location>
        <begin position="257"/>
        <end position="276"/>
    </location>
</feature>
<feature type="transmembrane region" description="Helical" evidence="7">
    <location>
        <begin position="296"/>
        <end position="315"/>
    </location>
</feature>
<evidence type="ECO:0000256" key="5">
    <source>
        <dbReference type="ARBA" id="ARBA00023136"/>
    </source>
</evidence>
<feature type="transmembrane region" description="Helical" evidence="7">
    <location>
        <begin position="420"/>
        <end position="437"/>
    </location>
</feature>
<keyword evidence="5 7" id="KW-0472">Membrane</keyword>
<feature type="transmembrane region" description="Helical" evidence="7">
    <location>
        <begin position="195"/>
        <end position="214"/>
    </location>
</feature>
<reference evidence="9 10" key="1">
    <citation type="journal article" date="2024" name="Nat. Commun.">
        <title>Phylogenomics reveals the evolutionary origins of lichenization in chlorophyte algae.</title>
        <authorList>
            <person name="Puginier C."/>
            <person name="Libourel C."/>
            <person name="Otte J."/>
            <person name="Skaloud P."/>
            <person name="Haon M."/>
            <person name="Grisel S."/>
            <person name="Petersen M."/>
            <person name="Berrin J.G."/>
            <person name="Delaux P.M."/>
            <person name="Dal Grande F."/>
            <person name="Keller J."/>
        </authorList>
    </citation>
    <scope>NUCLEOTIDE SEQUENCE [LARGE SCALE GENOMIC DNA]</scope>
    <source>
        <strain evidence="9 10">SAG 2043</strain>
    </source>
</reference>
<sequence length="533" mass="59002">MPAPRPRRFQPENRSPRSPTVDTMASGQDQVDPRFAVTEQTVSTDPTLKTAKSLTGGAHLDDILDVSSLKDGAAGSEATGGKTSKAAAWAKSALTEGHTWWDAMLSSACSSIGQIILAFPNQMASTGVIAGIVLYMGTGFLSFYSIWLLITLFLDRKQRMVKLGTWYSKTDRHGYQRRGQITQYHDVIHYSLGKWWGWFTQFIVVLTIIGNGTTQIVASSSSQYVINKQFDKRQWGLIMGPVLCWAAFLPSMRSNRIMNIVGLVGTNYSVAYFFIVACIKGITPGAITRPPPSRQAFFNGAAVMGGGSGNFVAAIEMMDAMRQSRLYGLSFVVSVAWTFLLVIPHTTAVVLAYPDQSLAQGNIYSILPASHWKTASVYLMLIHNIAAFTVHTAPLMYIWERFVGTHTSRNLIRLPSRTPVVALLWLIAVAIPFYGTLNSLVGSFSPFLQFVAPALAYNWYYRTQERRDEAPTAPPGILGRWGWKPVFFLNWAIIVFFSVFGVGFEVYYSIVALVKNIHTFKFFAACYQCAGST</sequence>
<comment type="subcellular location">
    <subcellularLocation>
        <location evidence="1">Membrane</location>
        <topology evidence="1">Multi-pass membrane protein</topology>
    </subcellularLocation>
</comment>
<dbReference type="AlphaFoldDB" id="A0AAW1Q676"/>
<feature type="region of interest" description="Disordered" evidence="6">
    <location>
        <begin position="1"/>
        <end position="32"/>
    </location>
</feature>
<evidence type="ECO:0000256" key="4">
    <source>
        <dbReference type="ARBA" id="ARBA00022989"/>
    </source>
</evidence>
<evidence type="ECO:0000256" key="3">
    <source>
        <dbReference type="ARBA" id="ARBA00022970"/>
    </source>
</evidence>
<gene>
    <name evidence="9" type="ORF">WJX72_002659</name>
</gene>
<evidence type="ECO:0000313" key="10">
    <source>
        <dbReference type="Proteomes" id="UP001489004"/>
    </source>
</evidence>
<keyword evidence="3" id="KW-0029">Amino-acid transport</keyword>
<feature type="transmembrane region" description="Helical" evidence="7">
    <location>
        <begin position="234"/>
        <end position="250"/>
    </location>
</feature>